<dbReference type="Proteomes" id="UP000001979">
    <property type="component" value="Chromosome"/>
</dbReference>
<dbReference type="AlphaFoldDB" id="Q12ZQ8"/>
<dbReference type="RefSeq" id="WP_011498232.1">
    <property type="nucleotide sequence ID" value="NC_007955.1"/>
</dbReference>
<organism evidence="2 3">
    <name type="scientific">Methanococcoides burtonii (strain DSM 6242 / NBRC 107633 / OCM 468 / ACE-M)</name>
    <dbReference type="NCBI Taxonomy" id="259564"/>
    <lineage>
        <taxon>Archaea</taxon>
        <taxon>Methanobacteriati</taxon>
        <taxon>Methanobacteriota</taxon>
        <taxon>Stenosarchaea group</taxon>
        <taxon>Methanomicrobia</taxon>
        <taxon>Methanosarcinales</taxon>
        <taxon>Methanosarcinaceae</taxon>
        <taxon>Methanococcoides</taxon>
    </lineage>
</organism>
<dbReference type="HOGENOM" id="CLU_2152598_0_0_2"/>
<feature type="transmembrane region" description="Helical" evidence="1">
    <location>
        <begin position="89"/>
        <end position="110"/>
    </location>
</feature>
<name>Q12ZQ8_METBU</name>
<protein>
    <submittedName>
        <fullName evidence="2">Uncharacterized protein</fullName>
    </submittedName>
</protein>
<dbReference type="EMBL" id="CP000300">
    <property type="protein sequence ID" value="ABE51068.1"/>
    <property type="molecule type" value="Genomic_DNA"/>
</dbReference>
<keyword evidence="1" id="KW-1133">Transmembrane helix</keyword>
<dbReference type="GeneID" id="69064697"/>
<evidence type="ECO:0000313" key="3">
    <source>
        <dbReference type="Proteomes" id="UP000001979"/>
    </source>
</evidence>
<dbReference type="KEGG" id="mbu:Mbur_0046"/>
<feature type="transmembrane region" description="Helical" evidence="1">
    <location>
        <begin position="59"/>
        <end position="82"/>
    </location>
</feature>
<gene>
    <name evidence="2" type="ordered locus">Mbur_0046</name>
</gene>
<keyword evidence="1" id="KW-0472">Membrane</keyword>
<dbReference type="STRING" id="259564.Mbur_0046"/>
<accession>Q12ZQ8</accession>
<keyword evidence="3" id="KW-1185">Reference proteome</keyword>
<evidence type="ECO:0000313" key="2">
    <source>
        <dbReference type="EMBL" id="ABE51068.1"/>
    </source>
</evidence>
<evidence type="ECO:0000256" key="1">
    <source>
        <dbReference type="SAM" id="Phobius"/>
    </source>
</evidence>
<keyword evidence="1" id="KW-0812">Transmembrane</keyword>
<reference evidence="3" key="1">
    <citation type="journal article" date="2009" name="ISME J.">
        <title>The genome sequence of the psychrophilic archaeon, Methanococcoides burtonii: the role of genome evolution in cold adaptation.</title>
        <authorList>
            <person name="Allen M.A."/>
            <person name="Lauro F.M."/>
            <person name="Williams T.J."/>
            <person name="Burg D."/>
            <person name="Siddiqui K.S."/>
            <person name="De Francisci D."/>
            <person name="Chong K.W."/>
            <person name="Pilak O."/>
            <person name="Chew H.H."/>
            <person name="De Maere M.Z."/>
            <person name="Ting L."/>
            <person name="Katrib M."/>
            <person name="Ng C."/>
            <person name="Sowers K.R."/>
            <person name="Galperin M.Y."/>
            <person name="Anderson I.J."/>
            <person name="Ivanova N."/>
            <person name="Dalin E."/>
            <person name="Martinez M."/>
            <person name="Lapidus A."/>
            <person name="Hauser L."/>
            <person name="Land M."/>
            <person name="Thomas T."/>
            <person name="Cavicchioli R."/>
        </authorList>
    </citation>
    <scope>NUCLEOTIDE SEQUENCE [LARGE SCALE GENOMIC DNA]</scope>
    <source>
        <strain evidence="3">DSM 6242 / NBRC 107633 / OCM 468 / ACE-M</strain>
    </source>
</reference>
<proteinExistence type="predicted"/>
<sequence length="111" mass="12889">MEASRNWYIRSCKFTVHHFSHFIKDMDSFATKAERSVSQEYRDSITFTGFVIEPFETVMFSYVGTFATLALLLLFDTLLFQITTFDRTILTLVVVLTITLPCVFFCTLVNM</sequence>